<dbReference type="CDD" id="cd07996">
    <property type="entry name" value="WGR_MMR_like"/>
    <property type="match status" value="1"/>
</dbReference>
<dbReference type="EMBL" id="AP018248">
    <property type="protein sequence ID" value="BAY96396.1"/>
    <property type="molecule type" value="Genomic_DNA"/>
</dbReference>
<reference evidence="3 4" key="1">
    <citation type="submission" date="2017-06" db="EMBL/GenBank/DDBJ databases">
        <title>Genome sequencing of cyanobaciteial culture collection at National Institute for Environmental Studies (NIES).</title>
        <authorList>
            <person name="Hirose Y."/>
            <person name="Shimura Y."/>
            <person name="Fujisawa T."/>
            <person name="Nakamura Y."/>
            <person name="Kawachi M."/>
        </authorList>
    </citation>
    <scope>NUCLEOTIDE SEQUENCE [LARGE SCALE GENOMIC DNA]</scope>
    <source>
        <strain evidence="3 4">NIES-37</strain>
    </source>
</reference>
<dbReference type="Gene3D" id="2.20.140.10">
    <property type="entry name" value="WGR domain"/>
    <property type="match status" value="1"/>
</dbReference>
<evidence type="ECO:0000313" key="3">
    <source>
        <dbReference type="EMBL" id="BAY96396.1"/>
    </source>
</evidence>
<dbReference type="SMART" id="SM00773">
    <property type="entry name" value="WGR"/>
    <property type="match status" value="1"/>
</dbReference>
<dbReference type="InterPro" id="IPR008893">
    <property type="entry name" value="WGR_domain"/>
</dbReference>
<dbReference type="KEGG" id="ttq:NIES37_03280"/>
<proteinExistence type="predicted"/>
<evidence type="ECO:0000259" key="2">
    <source>
        <dbReference type="PROSITE" id="PS51977"/>
    </source>
</evidence>
<dbReference type="Pfam" id="PF05406">
    <property type="entry name" value="WGR"/>
    <property type="match status" value="1"/>
</dbReference>
<dbReference type="PROSITE" id="PS51977">
    <property type="entry name" value="WGR"/>
    <property type="match status" value="1"/>
</dbReference>
<feature type="compositionally biased region" description="Basic and acidic residues" evidence="1">
    <location>
        <begin position="66"/>
        <end position="85"/>
    </location>
</feature>
<dbReference type="PANTHER" id="PTHR30634:SF13">
    <property type="entry name" value="PROTEIN YEHF"/>
    <property type="match status" value="1"/>
</dbReference>
<dbReference type="SUPFAM" id="SSF142921">
    <property type="entry name" value="WGR domain-like"/>
    <property type="match status" value="1"/>
</dbReference>
<feature type="region of interest" description="Disordered" evidence="1">
    <location>
        <begin position="65"/>
        <end position="85"/>
    </location>
</feature>
<dbReference type="InterPro" id="IPR049809">
    <property type="entry name" value="YehF/YfeS-like_WGR"/>
</dbReference>
<dbReference type="InterPro" id="IPR036930">
    <property type="entry name" value="WGR_dom_sf"/>
</dbReference>
<gene>
    <name evidence="3" type="ORF">NIES37_03280</name>
</gene>
<dbReference type="InterPro" id="IPR050458">
    <property type="entry name" value="LolB"/>
</dbReference>
<feature type="domain" description="WGR" evidence="2">
    <location>
        <begin position="1"/>
        <end position="83"/>
    </location>
</feature>
<accession>A0A1Z4MSD8</accession>
<dbReference type="PANTHER" id="PTHR30634">
    <property type="entry name" value="OUTER MEMBRANE LOLAB LIPOPROTEIN INSERTION APPARATUS"/>
    <property type="match status" value="1"/>
</dbReference>
<dbReference type="Proteomes" id="UP000218785">
    <property type="component" value="Chromosome"/>
</dbReference>
<keyword evidence="4" id="KW-1185">Reference proteome</keyword>
<dbReference type="RefSeq" id="WP_096573624.1">
    <property type="nucleotide sequence ID" value="NZ_CAWNJS010000001.1"/>
</dbReference>
<dbReference type="Gene3D" id="2.30.320.10">
    <property type="entry name" value="YwqG-like"/>
    <property type="match status" value="1"/>
</dbReference>
<sequence length="199" mass="22209">MPRETTYLELSDGKSHKFYEVTINDVEVTVRYGRIGDAGKTTVTSYDTSEKAQAEASKLVNSKLKKGYESAQKGDRTKQPISRSDRRLARLNHLRRTGWKPLIKPTLDAPFASKYLGKPWLSPGNAHPNCSRCGGSLNFHFQLNLQELPESLQGKVGAGLFQLFTYFTCYLHFPEAVAIPEAAKSTPSIGNSQFKIQLL</sequence>
<evidence type="ECO:0000256" key="1">
    <source>
        <dbReference type="SAM" id="MobiDB-lite"/>
    </source>
</evidence>
<organism evidence="3 4">
    <name type="scientific">Tolypothrix tenuis PCC 7101</name>
    <dbReference type="NCBI Taxonomy" id="231146"/>
    <lineage>
        <taxon>Bacteria</taxon>
        <taxon>Bacillati</taxon>
        <taxon>Cyanobacteriota</taxon>
        <taxon>Cyanophyceae</taxon>
        <taxon>Nostocales</taxon>
        <taxon>Tolypothrichaceae</taxon>
        <taxon>Tolypothrix</taxon>
    </lineage>
</organism>
<name>A0A1Z4MSD8_9CYAN</name>
<dbReference type="AlphaFoldDB" id="A0A1Z4MSD8"/>
<evidence type="ECO:0000313" key="4">
    <source>
        <dbReference type="Proteomes" id="UP000218785"/>
    </source>
</evidence>
<protein>
    <submittedName>
        <fullName evidence="3">WGR domain-containing protein</fullName>
    </submittedName>
</protein>